<reference evidence="1" key="1">
    <citation type="submission" date="2022-03" db="EMBL/GenBank/DDBJ databases">
        <title>A functionally conserved STORR gene fusion in Papaver species that diverged 16.8 million years ago.</title>
        <authorList>
            <person name="Catania T."/>
        </authorList>
    </citation>
    <scope>NUCLEOTIDE SEQUENCE</scope>
    <source>
        <strain evidence="1">S-191538</strain>
    </source>
</reference>
<dbReference type="AlphaFoldDB" id="A0AA41VNU4"/>
<evidence type="ECO:0000313" key="1">
    <source>
        <dbReference type="EMBL" id="MCL7044584.1"/>
    </source>
</evidence>
<evidence type="ECO:0008006" key="3">
    <source>
        <dbReference type="Google" id="ProtNLM"/>
    </source>
</evidence>
<protein>
    <recommendedName>
        <fullName evidence="3">Metallothionein</fullName>
    </recommendedName>
</protein>
<gene>
    <name evidence="1" type="ORF">MKW94_009136</name>
</gene>
<comment type="caution">
    <text evidence="1">The sequence shown here is derived from an EMBL/GenBank/DDBJ whole genome shotgun (WGS) entry which is preliminary data.</text>
</comment>
<keyword evidence="2" id="KW-1185">Reference proteome</keyword>
<organism evidence="1 2">
    <name type="scientific">Papaver nudicaule</name>
    <name type="common">Iceland poppy</name>
    <dbReference type="NCBI Taxonomy" id="74823"/>
    <lineage>
        <taxon>Eukaryota</taxon>
        <taxon>Viridiplantae</taxon>
        <taxon>Streptophyta</taxon>
        <taxon>Embryophyta</taxon>
        <taxon>Tracheophyta</taxon>
        <taxon>Spermatophyta</taxon>
        <taxon>Magnoliopsida</taxon>
        <taxon>Ranunculales</taxon>
        <taxon>Papaveraceae</taxon>
        <taxon>Papaveroideae</taxon>
        <taxon>Papaver</taxon>
    </lineage>
</organism>
<sequence length="56" mass="5804">MASGCGCTSCGSNCGCGCKSAAKEYDLKTQVFPMMILNLEGDCKCGDNCTCTDCKC</sequence>
<proteinExistence type="predicted"/>
<evidence type="ECO:0000313" key="2">
    <source>
        <dbReference type="Proteomes" id="UP001177140"/>
    </source>
</evidence>
<dbReference type="EMBL" id="JAJJMA010259709">
    <property type="protein sequence ID" value="MCL7044584.1"/>
    <property type="molecule type" value="Genomic_DNA"/>
</dbReference>
<name>A0AA41VNU4_PAPNU</name>
<accession>A0AA41VNU4</accession>
<dbReference type="Proteomes" id="UP001177140">
    <property type="component" value="Unassembled WGS sequence"/>
</dbReference>